<dbReference type="Proteomes" id="UP000005952">
    <property type="component" value="Chromosome"/>
</dbReference>
<dbReference type="SUPFAM" id="SSF47413">
    <property type="entry name" value="lambda repressor-like DNA-binding domains"/>
    <property type="match status" value="1"/>
</dbReference>
<dbReference type="AlphaFoldDB" id="N0BID4"/>
<accession>N0BID4</accession>
<evidence type="ECO:0000259" key="1">
    <source>
        <dbReference type="PROSITE" id="PS50943"/>
    </source>
</evidence>
<dbReference type="InterPro" id="IPR001387">
    <property type="entry name" value="Cro/C1-type_HTH"/>
</dbReference>
<dbReference type="RefSeq" id="WP_015599914.1">
    <property type="nucleotide sequence ID" value="NC_021172.1"/>
</dbReference>
<protein>
    <recommendedName>
        <fullName evidence="1">HTH cro/C1-type domain-containing protein</fullName>
    </recommendedName>
</protein>
<keyword evidence="3" id="KW-1185">Reference proteome</keyword>
<feature type="domain" description="HTH cro/C1-type" evidence="1">
    <location>
        <begin position="4"/>
        <end position="55"/>
    </location>
</feature>
<dbReference type="InterPro" id="IPR010982">
    <property type="entry name" value="Lambda_DNA-bd_dom_sf"/>
</dbReference>
<reference evidence="2 3" key="1">
    <citation type="journal article" date="2013" name="Genome Announc.">
        <title>Genome sequences for three denitrifying bacterial strains isolated from a uranium- and nitrate-contaminated subsurface environment.</title>
        <authorList>
            <person name="Venkatramanan R."/>
            <person name="Prakash O."/>
            <person name="Woyke T."/>
            <person name="Chain P."/>
            <person name="Goodwin L.A."/>
            <person name="Watson D."/>
            <person name="Brooks S."/>
            <person name="Kostka J.E."/>
            <person name="Green S.J."/>
        </authorList>
    </citation>
    <scope>NUCLEOTIDE SEQUENCE [LARGE SCALE GENOMIC DNA]</scope>
    <source>
        <strain evidence="2 3">1NES1</strain>
    </source>
</reference>
<gene>
    <name evidence="2" type="ORF">HYPDE_41158</name>
</gene>
<dbReference type="EMBL" id="CP005587">
    <property type="protein sequence ID" value="AGK59900.1"/>
    <property type="molecule type" value="Genomic_DNA"/>
</dbReference>
<dbReference type="CDD" id="cd00093">
    <property type="entry name" value="HTH_XRE"/>
    <property type="match status" value="1"/>
</dbReference>
<evidence type="ECO:0000313" key="3">
    <source>
        <dbReference type="Proteomes" id="UP000005952"/>
    </source>
</evidence>
<organism evidence="2 3">
    <name type="scientific">Hyphomicrobium denitrificans 1NES1</name>
    <dbReference type="NCBI Taxonomy" id="670307"/>
    <lineage>
        <taxon>Bacteria</taxon>
        <taxon>Pseudomonadati</taxon>
        <taxon>Pseudomonadota</taxon>
        <taxon>Alphaproteobacteria</taxon>
        <taxon>Hyphomicrobiales</taxon>
        <taxon>Hyphomicrobiaceae</taxon>
        <taxon>Hyphomicrobium</taxon>
    </lineage>
</organism>
<dbReference type="HOGENOM" id="CLU_188329_0_0_5"/>
<proteinExistence type="predicted"/>
<evidence type="ECO:0000313" key="2">
    <source>
        <dbReference type="EMBL" id="AGK59900.1"/>
    </source>
</evidence>
<dbReference type="Pfam" id="PF01381">
    <property type="entry name" value="HTH_3"/>
    <property type="match status" value="1"/>
</dbReference>
<name>N0BID4_9HYPH</name>
<sequence length="59" mass="6552">MGDLRTKANMTAETVAEAAKMDVSDYVRSEAGERRFRTSELYLIAKTLGVELKDIVSTL</sequence>
<dbReference type="GO" id="GO:0003677">
    <property type="term" value="F:DNA binding"/>
    <property type="evidence" value="ECO:0007669"/>
    <property type="project" value="InterPro"/>
</dbReference>
<dbReference type="PROSITE" id="PS50943">
    <property type="entry name" value="HTH_CROC1"/>
    <property type="match status" value="1"/>
</dbReference>
<dbReference type="Gene3D" id="1.10.260.40">
    <property type="entry name" value="lambda repressor-like DNA-binding domains"/>
    <property type="match status" value="1"/>
</dbReference>
<dbReference type="KEGG" id="hdt:HYPDE_41158"/>